<proteinExistence type="predicted"/>
<reference evidence="2" key="1">
    <citation type="submission" date="2022-11" db="UniProtKB">
        <authorList>
            <consortium name="WormBaseParasite"/>
        </authorList>
    </citation>
    <scope>IDENTIFICATION</scope>
</reference>
<sequence length="684" mass="77670">MSKFGEPQDPKRHRKFNSRIISAPPRRKSVIGPGLPVLEDPNEDRLHRTLYRLPGDARGSVESMEKIYDNDDENDVVIDNDEDDDDDDPKAGNDLHLLDPADLERLHRRRASNIRMQNIIKTKILLPMSDVVRQPSLSESKRASFDSSAKSFATNAKESREGLSNGESIQLQNFGSTDQKPDEPLSASGRRFANIAKSITLLSGRSSRVGDSTPANPDAQEQNAFFNKYGMSNQQTSSSAENVNNDDATTHISRMKKVKQWFIYAWKELVIDSSTDSYYYWIAAPNAFRIFCVISYIVVLIHWNACIYFFVSNEIVGRDSDGWVYGKKNLQSLPPNSTVEDNLYRQYVYSFYWSMLILTTIGEVPGPVQNIEFAFVTLDLMCGVLIFATIVGNVGSMISNMSAARTDFQTRVDSIKQYMDLRKVSKHLEVRVIKWFDYLWANKQSLADQQALSVLPDKLQAEIAMHVHFETLRKVFSPGDYVCRKGDIGREMYIVKRGRLEVVADDGITTFATLQEGSVFGELSILNIAGSKQGNRRSANIRSVGYADLFALSKNDLWEALREYPEARHMLIQKGRELLRKDNLLDESAPHENKTAEELALELQQQLTVVQTRMAKLLAEQTNQNIKLQHRIEYLEARLGKYENLQIGRDESGNIIYYEKPGYHGPNNRNANSDEDDDNDIADN</sequence>
<protein>
    <submittedName>
        <fullName evidence="2">Cyclic nucleotide-binding domain-containing protein</fullName>
    </submittedName>
</protein>
<accession>A0AC34GPC8</accession>
<evidence type="ECO:0000313" key="1">
    <source>
        <dbReference type="Proteomes" id="UP000887579"/>
    </source>
</evidence>
<evidence type="ECO:0000313" key="2">
    <source>
        <dbReference type="WBParaSite" id="ES5_v2.g6109.t1"/>
    </source>
</evidence>
<dbReference type="WBParaSite" id="ES5_v2.g6109.t1">
    <property type="protein sequence ID" value="ES5_v2.g6109.t1"/>
    <property type="gene ID" value="ES5_v2.g6109"/>
</dbReference>
<organism evidence="1 2">
    <name type="scientific">Panagrolaimus sp. ES5</name>
    <dbReference type="NCBI Taxonomy" id="591445"/>
    <lineage>
        <taxon>Eukaryota</taxon>
        <taxon>Metazoa</taxon>
        <taxon>Ecdysozoa</taxon>
        <taxon>Nematoda</taxon>
        <taxon>Chromadorea</taxon>
        <taxon>Rhabditida</taxon>
        <taxon>Tylenchina</taxon>
        <taxon>Panagrolaimomorpha</taxon>
        <taxon>Panagrolaimoidea</taxon>
        <taxon>Panagrolaimidae</taxon>
        <taxon>Panagrolaimus</taxon>
    </lineage>
</organism>
<name>A0AC34GPC8_9BILA</name>
<dbReference type="Proteomes" id="UP000887579">
    <property type="component" value="Unplaced"/>
</dbReference>